<evidence type="ECO:0000256" key="2">
    <source>
        <dbReference type="ARBA" id="ARBA00022857"/>
    </source>
</evidence>
<accession>C7R4I5</accession>
<dbReference type="InterPro" id="IPR024072">
    <property type="entry name" value="DHFR-like_dom_sf"/>
</dbReference>
<dbReference type="InterPro" id="IPR002734">
    <property type="entry name" value="RibDG_C"/>
</dbReference>
<dbReference type="eggNOG" id="COG1985">
    <property type="taxonomic scope" value="Bacteria"/>
</dbReference>
<dbReference type="AlphaFoldDB" id="C7R4I5"/>
<dbReference type="InterPro" id="IPR050765">
    <property type="entry name" value="Riboflavin_Biosynth_HTPR"/>
</dbReference>
<dbReference type="EMBL" id="CP001706">
    <property type="protein sequence ID" value="ACV09042.1"/>
    <property type="molecule type" value="Genomic_DNA"/>
</dbReference>
<comment type="pathway">
    <text evidence="1">Cofactor biosynthesis; riboflavin biosynthesis.</text>
</comment>
<evidence type="ECO:0000313" key="5">
    <source>
        <dbReference type="EMBL" id="ACV09042.1"/>
    </source>
</evidence>
<evidence type="ECO:0000259" key="4">
    <source>
        <dbReference type="Pfam" id="PF01872"/>
    </source>
</evidence>
<evidence type="ECO:0000256" key="3">
    <source>
        <dbReference type="ARBA" id="ARBA00023002"/>
    </source>
</evidence>
<dbReference type="Pfam" id="PF01872">
    <property type="entry name" value="RibD_C"/>
    <property type="match status" value="1"/>
</dbReference>
<dbReference type="STRING" id="471856.Jden_1389"/>
<keyword evidence="2" id="KW-0521">NADP</keyword>
<feature type="domain" description="Bacterial bifunctional deaminase-reductase C-terminal" evidence="4">
    <location>
        <begin position="39"/>
        <end position="226"/>
    </location>
</feature>
<organism evidence="5 6">
    <name type="scientific">Jonesia denitrificans (strain ATCC 14870 / DSM 20603 / BCRC 15368 / CIP 55.134 / JCM 11481 / NBRC 15587 / NCTC 10816 / Prevot 55134)</name>
    <name type="common">Listeria denitrificans</name>
    <dbReference type="NCBI Taxonomy" id="471856"/>
    <lineage>
        <taxon>Bacteria</taxon>
        <taxon>Bacillati</taxon>
        <taxon>Actinomycetota</taxon>
        <taxon>Actinomycetes</taxon>
        <taxon>Micrococcales</taxon>
        <taxon>Jonesiaceae</taxon>
        <taxon>Jonesia</taxon>
    </lineage>
</organism>
<proteinExistence type="predicted"/>
<sequence length="261" mass="27376">MGLMVVWREVFPGHSGEVTGDVALSVLEHRYVWPQDSVWVRANMVSSIDGAIAGVDGLSGSLNNEADGEVFAALRGLCDVVVVAGGTVRTEGYEGIEVPAQWCGVRSRLGLPEHIQLVVVSGSGRLPEAVLSPGVGVPPLVATTVVGARRLAGRIDERQLMVCAGERVDVSWVVDQLVVRGMGRVLMEGGPSLLAQAFSAGVVDELALTTVGVLSPGAHRTITDDGSDGGVHPLVGAQLVHQLVATDPMTVAALWRVIRER</sequence>
<dbReference type="GO" id="GO:0008703">
    <property type="term" value="F:5-amino-6-(5-phosphoribosylamino)uracil reductase activity"/>
    <property type="evidence" value="ECO:0007669"/>
    <property type="project" value="InterPro"/>
</dbReference>
<keyword evidence="6" id="KW-1185">Reference proteome</keyword>
<evidence type="ECO:0000256" key="1">
    <source>
        <dbReference type="ARBA" id="ARBA00005104"/>
    </source>
</evidence>
<name>C7R4I5_JONDD</name>
<dbReference type="GO" id="GO:0009231">
    <property type="term" value="P:riboflavin biosynthetic process"/>
    <property type="evidence" value="ECO:0007669"/>
    <property type="project" value="InterPro"/>
</dbReference>
<dbReference type="Proteomes" id="UP000000628">
    <property type="component" value="Chromosome"/>
</dbReference>
<dbReference type="HOGENOM" id="CLU_036590_7_2_11"/>
<keyword evidence="3" id="KW-0560">Oxidoreductase</keyword>
<dbReference type="PANTHER" id="PTHR38011">
    <property type="entry name" value="DIHYDROFOLATE REDUCTASE FAMILY PROTEIN (AFU_ORTHOLOGUE AFUA_8G06820)"/>
    <property type="match status" value="1"/>
</dbReference>
<dbReference type="SUPFAM" id="SSF53597">
    <property type="entry name" value="Dihydrofolate reductase-like"/>
    <property type="match status" value="1"/>
</dbReference>
<dbReference type="KEGG" id="jde:Jden_1389"/>
<reference evidence="5 6" key="1">
    <citation type="journal article" date="2009" name="Stand. Genomic Sci.">
        <title>Complete genome sequence of Jonesia denitrificans type strain (Prevot 55134).</title>
        <authorList>
            <person name="Pukall R."/>
            <person name="Gehrich-Schroter G."/>
            <person name="Lapidus A."/>
            <person name="Nolan M."/>
            <person name="Glavina Del Rio T."/>
            <person name="Lucas S."/>
            <person name="Chen F."/>
            <person name="Tice H."/>
            <person name="Pitluck S."/>
            <person name="Cheng J.F."/>
            <person name="Copeland A."/>
            <person name="Saunders E."/>
            <person name="Brettin T."/>
            <person name="Detter J.C."/>
            <person name="Bruce D."/>
            <person name="Goodwin L."/>
            <person name="Pati A."/>
            <person name="Ivanova N."/>
            <person name="Mavromatis K."/>
            <person name="Ovchinnikova G."/>
            <person name="Chen A."/>
            <person name="Palaniappan K."/>
            <person name="Land M."/>
            <person name="Hauser L."/>
            <person name="Chang Y.J."/>
            <person name="Jeffries C.D."/>
            <person name="Chain P."/>
            <person name="Goker M."/>
            <person name="Bristow J."/>
            <person name="Eisen J.A."/>
            <person name="Markowitz V."/>
            <person name="Hugenholtz P."/>
            <person name="Kyrpides N.C."/>
            <person name="Klenk H.P."/>
            <person name="Han C."/>
        </authorList>
    </citation>
    <scope>NUCLEOTIDE SEQUENCE [LARGE SCALE GENOMIC DNA]</scope>
    <source>
        <strain evidence="6">ATCC 14870 / DSM 20603 / BCRC 15368 / CIP 55.134 / JCM 11481 / NBRC 15587 / NCTC 10816 / Prevot 55134</strain>
    </source>
</reference>
<protein>
    <submittedName>
        <fullName evidence="5">Bifunctional deaminase-reductase domain protein</fullName>
    </submittedName>
</protein>
<evidence type="ECO:0000313" key="6">
    <source>
        <dbReference type="Proteomes" id="UP000000628"/>
    </source>
</evidence>
<gene>
    <name evidence="5" type="ordered locus">Jden_1389</name>
</gene>
<dbReference type="Gene3D" id="3.40.430.10">
    <property type="entry name" value="Dihydrofolate Reductase, subunit A"/>
    <property type="match status" value="1"/>
</dbReference>
<dbReference type="PANTHER" id="PTHR38011:SF7">
    <property type="entry name" value="2,5-DIAMINO-6-RIBOSYLAMINO-4(3H)-PYRIMIDINONE 5'-PHOSPHATE REDUCTASE"/>
    <property type="match status" value="1"/>
</dbReference>